<feature type="compositionally biased region" description="Basic and acidic residues" evidence="2">
    <location>
        <begin position="799"/>
        <end position="814"/>
    </location>
</feature>
<comment type="caution">
    <text evidence="3">The sequence shown here is derived from an EMBL/GenBank/DDBJ whole genome shotgun (WGS) entry which is preliminary data.</text>
</comment>
<name>A0ABR4F8U2_9PEZI</name>
<dbReference type="InterPro" id="IPR046351">
    <property type="entry name" value="UTP4"/>
</dbReference>
<dbReference type="Gene3D" id="2.130.10.10">
    <property type="entry name" value="YVTN repeat-like/Quinoprotein amine dehydrogenase"/>
    <property type="match status" value="3"/>
</dbReference>
<feature type="compositionally biased region" description="Acidic residues" evidence="2">
    <location>
        <begin position="782"/>
        <end position="796"/>
    </location>
</feature>
<dbReference type="EMBL" id="JBAWTH010000007">
    <property type="protein sequence ID" value="KAL2291125.1"/>
    <property type="molecule type" value="Genomic_DNA"/>
</dbReference>
<dbReference type="InterPro" id="IPR001680">
    <property type="entry name" value="WD40_rpt"/>
</dbReference>
<feature type="region of interest" description="Disordered" evidence="2">
    <location>
        <begin position="719"/>
        <end position="754"/>
    </location>
</feature>
<protein>
    <recommendedName>
        <fullName evidence="5">Wdr1p</fullName>
    </recommendedName>
</protein>
<dbReference type="PANTHER" id="PTHR44163">
    <property type="entry name" value="U3 SMALL NUCLEOLAR RNA-ASSOCIATED PROTEIN 4 HOMOLOG"/>
    <property type="match status" value="1"/>
</dbReference>
<dbReference type="SUPFAM" id="SSF82171">
    <property type="entry name" value="DPP6 N-terminal domain-like"/>
    <property type="match status" value="1"/>
</dbReference>
<gene>
    <name evidence="3" type="ORF">FJTKL_13793</name>
</gene>
<dbReference type="InterPro" id="IPR036322">
    <property type="entry name" value="WD40_repeat_dom_sf"/>
</dbReference>
<feature type="region of interest" description="Disordered" evidence="2">
    <location>
        <begin position="577"/>
        <end position="608"/>
    </location>
</feature>
<keyword evidence="1" id="KW-0853">WD repeat</keyword>
<proteinExistence type="predicted"/>
<evidence type="ECO:0000313" key="3">
    <source>
        <dbReference type="EMBL" id="KAL2291125.1"/>
    </source>
</evidence>
<sequence length="890" mass="97696">MDIHRCRFVPFPASPINALAFSHPLLSAKRQARLAIGRANGDIEIWNPLNGNWFHETTIHGGRDRSVDALVWVTGEDETLQDGNVITGRSRLFSIGYTSTVTEWDLEKGKAKKHASGQHGDIWCLAAQPAPPNDSHNGIASPSQPQRLVAGTIDGSIVLYSIDDDDLQFQRTLVKTAKKNIKMVSIAFQSRQVAVIGCSDSSIRVYDLRRGELLRKMTLGKDLIGGSKDIIVWSVKCLKNGDIVSGDSTGQICIWDGKTYTQAQRIQGHKSDVLSLATGADGQTIVSGGMDRRTALYRPMKSDPSRWQRVFYRKYHDHDVKAMASFEGLGMSVVVTAGPDATPVVTPLRQSGVENHRTLPHLPQSVPLQSAPQARVIVSWWGREIHIWKMRLSMQELLDSDDVEQSKKKNRPRLGRIFIKGESNITSCSISRDGSILVVSTATAIKAFHLTIPSDDQKQELKIRKLEVPSIIESAGATMVQISPNGRWLGWIQEGSQVRIAKITREVSGTSIQPRPTKLTRLRRDIPKHVRLGGLGNYERRVTHITFSPDSSVLATADLAGYVDTWILHDGGVQNGAASAEDDAASSSDSSDSSDDEDASESGPAWIRNPKAPLFPKLSHAPVALSFSDDALGPILRNEGEEGPDGYVLLAVTAASRIYTFNPLEGSLTKWSRRNPVWKLPEEIRATRDLIKGVVWSGSRIWMYGTSFVFMLDISHDVTEQESGSSKKNRKRKRGADSGAGSKTGTGALTPQRVRMSLAGDGKTGEWVDVEMADAEPQADGTGDEDENDDVEEEVGGGELEKLRKREQRGRSEGAEDAPGAEEQRKKWWHTFKYRPILGVVPLEGGDGKGKTNGVNGSSKKAAIEIPTIEVALVERPKWDVDTPAHYVED</sequence>
<organism evidence="3 4">
    <name type="scientific">Diaporthe vaccinii</name>
    <dbReference type="NCBI Taxonomy" id="105482"/>
    <lineage>
        <taxon>Eukaryota</taxon>
        <taxon>Fungi</taxon>
        <taxon>Dikarya</taxon>
        <taxon>Ascomycota</taxon>
        <taxon>Pezizomycotina</taxon>
        <taxon>Sordariomycetes</taxon>
        <taxon>Sordariomycetidae</taxon>
        <taxon>Diaporthales</taxon>
        <taxon>Diaporthaceae</taxon>
        <taxon>Diaporthe</taxon>
        <taxon>Diaporthe eres species complex</taxon>
    </lineage>
</organism>
<dbReference type="PROSITE" id="PS50082">
    <property type="entry name" value="WD_REPEATS_2"/>
    <property type="match status" value="1"/>
</dbReference>
<accession>A0ABR4F8U2</accession>
<feature type="region of interest" description="Disordered" evidence="2">
    <location>
        <begin position="776"/>
        <end position="826"/>
    </location>
</feature>
<dbReference type="Pfam" id="PF00400">
    <property type="entry name" value="WD40"/>
    <property type="match status" value="1"/>
</dbReference>
<reference evidence="3 4" key="1">
    <citation type="submission" date="2024-03" db="EMBL/GenBank/DDBJ databases">
        <title>A high-quality draft genome sequence of Diaporthe vaccinii, a causative agent of upright dieback and viscid rot disease in cranberry plants.</title>
        <authorList>
            <person name="Sarrasin M."/>
            <person name="Lang B.F."/>
            <person name="Burger G."/>
        </authorList>
    </citation>
    <scope>NUCLEOTIDE SEQUENCE [LARGE SCALE GENOMIC DNA]</scope>
    <source>
        <strain evidence="3 4">IS7</strain>
    </source>
</reference>
<dbReference type="Proteomes" id="UP001600888">
    <property type="component" value="Unassembled WGS sequence"/>
</dbReference>
<dbReference type="PANTHER" id="PTHR44163:SF1">
    <property type="entry name" value="U3 SMALL NUCLEOLAR RNA-ASSOCIATED PROTEIN 4 HOMOLOG"/>
    <property type="match status" value="1"/>
</dbReference>
<feature type="repeat" description="WD" evidence="1">
    <location>
        <begin position="266"/>
        <end position="297"/>
    </location>
</feature>
<keyword evidence="4" id="KW-1185">Reference proteome</keyword>
<evidence type="ECO:0000256" key="1">
    <source>
        <dbReference type="PROSITE-ProRule" id="PRU00221"/>
    </source>
</evidence>
<dbReference type="SUPFAM" id="SSF50978">
    <property type="entry name" value="WD40 repeat-like"/>
    <property type="match status" value="1"/>
</dbReference>
<dbReference type="InterPro" id="IPR015943">
    <property type="entry name" value="WD40/YVTN_repeat-like_dom_sf"/>
</dbReference>
<dbReference type="SMART" id="SM00320">
    <property type="entry name" value="WD40"/>
    <property type="match status" value="7"/>
</dbReference>
<evidence type="ECO:0000256" key="2">
    <source>
        <dbReference type="SAM" id="MobiDB-lite"/>
    </source>
</evidence>
<evidence type="ECO:0000313" key="4">
    <source>
        <dbReference type="Proteomes" id="UP001600888"/>
    </source>
</evidence>
<evidence type="ECO:0008006" key="5">
    <source>
        <dbReference type="Google" id="ProtNLM"/>
    </source>
</evidence>